<sequence length="93" mass="11361">MSRYMKEIQIYEEDIFDFEVSPFEMHHGLFLRSELEKHWEKMDSNEQLQLLSADLKVIKNADKIVNHLREIYDFSSSNKPESEWWWHLDKVSN</sequence>
<name>A0ABS4IHV1_9BACI</name>
<evidence type="ECO:0000313" key="1">
    <source>
        <dbReference type="EMBL" id="MBP1970500.1"/>
    </source>
</evidence>
<keyword evidence="2" id="KW-1185">Reference proteome</keyword>
<organism evidence="1 2">
    <name type="scientific">Virgibacillus natechei</name>
    <dbReference type="NCBI Taxonomy" id="1216297"/>
    <lineage>
        <taxon>Bacteria</taxon>
        <taxon>Bacillati</taxon>
        <taxon>Bacillota</taxon>
        <taxon>Bacilli</taxon>
        <taxon>Bacillales</taxon>
        <taxon>Bacillaceae</taxon>
        <taxon>Virgibacillus</taxon>
    </lineage>
</organism>
<proteinExistence type="predicted"/>
<dbReference type="EMBL" id="JAGGKX010000014">
    <property type="protein sequence ID" value="MBP1970500.1"/>
    <property type="molecule type" value="Genomic_DNA"/>
</dbReference>
<dbReference type="Proteomes" id="UP001519345">
    <property type="component" value="Unassembled WGS sequence"/>
</dbReference>
<comment type="caution">
    <text evidence="1">The sequence shown here is derived from an EMBL/GenBank/DDBJ whole genome shotgun (WGS) entry which is preliminary data.</text>
</comment>
<evidence type="ECO:0000313" key="2">
    <source>
        <dbReference type="Proteomes" id="UP001519345"/>
    </source>
</evidence>
<dbReference type="RefSeq" id="WP_209463629.1">
    <property type="nucleotide sequence ID" value="NZ_CP110224.1"/>
</dbReference>
<protein>
    <submittedName>
        <fullName evidence="1">Uncharacterized protein</fullName>
    </submittedName>
</protein>
<reference evidence="1 2" key="1">
    <citation type="submission" date="2021-03" db="EMBL/GenBank/DDBJ databases">
        <title>Genomic Encyclopedia of Type Strains, Phase IV (KMG-IV): sequencing the most valuable type-strain genomes for metagenomic binning, comparative biology and taxonomic classification.</title>
        <authorList>
            <person name="Goeker M."/>
        </authorList>
    </citation>
    <scope>NUCLEOTIDE SEQUENCE [LARGE SCALE GENOMIC DNA]</scope>
    <source>
        <strain evidence="1 2">DSM 25609</strain>
    </source>
</reference>
<accession>A0ABS4IHV1</accession>
<gene>
    <name evidence="1" type="ORF">J2Z83_002621</name>
</gene>